<name>A0AAE7BIV4_9BACT</name>
<gene>
    <name evidence="2" type="ORF">ADFLV_2919</name>
</gene>
<evidence type="ECO:0000313" key="3">
    <source>
        <dbReference type="Proteomes" id="UP000503313"/>
    </source>
</evidence>
<protein>
    <submittedName>
        <fullName evidence="2">Membrane protein</fullName>
    </submittedName>
</protein>
<dbReference type="EMBL" id="CP053835">
    <property type="protein sequence ID" value="QKF78884.1"/>
    <property type="molecule type" value="Genomic_DNA"/>
</dbReference>
<proteinExistence type="predicted"/>
<feature type="transmembrane region" description="Helical" evidence="1">
    <location>
        <begin position="6"/>
        <end position="26"/>
    </location>
</feature>
<evidence type="ECO:0000256" key="1">
    <source>
        <dbReference type="SAM" id="Phobius"/>
    </source>
</evidence>
<dbReference type="RefSeq" id="WP_014475468.1">
    <property type="nucleotide sequence ID" value="NZ_CP053835.1"/>
</dbReference>
<sequence length="131" mass="15421">MNQMPPEIISNIVSIILVVILVVSYLRHKKRIDVIKKLDELKTEKKLTQEDKNYITQNEKEYKEKSEKTEIFAKFLTPVFILISGILFIYLPLTEAMIHFNVIIVAIIYVQLNRINKKNTYILLKELKKDA</sequence>
<organism evidence="2 3">
    <name type="scientific">Arcobacter defluvii</name>
    <dbReference type="NCBI Taxonomy" id="873191"/>
    <lineage>
        <taxon>Bacteria</taxon>
        <taxon>Pseudomonadati</taxon>
        <taxon>Campylobacterota</taxon>
        <taxon>Epsilonproteobacteria</taxon>
        <taxon>Campylobacterales</taxon>
        <taxon>Arcobacteraceae</taxon>
        <taxon>Arcobacter</taxon>
    </lineage>
</organism>
<keyword evidence="1" id="KW-1133">Transmembrane helix</keyword>
<dbReference type="KEGG" id="adz:ADFLV_2919"/>
<dbReference type="Proteomes" id="UP000503313">
    <property type="component" value="Chromosome"/>
</dbReference>
<accession>A0AAE7BIV4</accession>
<evidence type="ECO:0000313" key="2">
    <source>
        <dbReference type="EMBL" id="QKF78884.1"/>
    </source>
</evidence>
<keyword evidence="3" id="KW-1185">Reference proteome</keyword>
<keyword evidence="1" id="KW-0812">Transmembrane</keyword>
<feature type="transmembrane region" description="Helical" evidence="1">
    <location>
        <begin position="96"/>
        <end position="112"/>
    </location>
</feature>
<dbReference type="AlphaFoldDB" id="A0AAE7BIV4"/>
<reference evidence="2 3" key="1">
    <citation type="submission" date="2020-05" db="EMBL/GenBank/DDBJ databases">
        <title>Complete genome sequencing of Campylobacter and Arcobacter type strains.</title>
        <authorList>
            <person name="Miller W.G."/>
            <person name="Yee E."/>
        </authorList>
    </citation>
    <scope>NUCLEOTIDE SEQUENCE [LARGE SCALE GENOMIC DNA]</scope>
    <source>
        <strain evidence="2 3">LMG 25694</strain>
    </source>
</reference>
<keyword evidence="1" id="KW-0472">Membrane</keyword>
<feature type="transmembrane region" description="Helical" evidence="1">
    <location>
        <begin position="71"/>
        <end position="90"/>
    </location>
</feature>